<evidence type="ECO:0000256" key="1">
    <source>
        <dbReference type="ARBA" id="ARBA00022723"/>
    </source>
</evidence>
<dbReference type="Proteomes" id="UP000618952">
    <property type="component" value="Unassembled WGS sequence"/>
</dbReference>
<dbReference type="RefSeq" id="WP_187584464.1">
    <property type="nucleotide sequence ID" value="NZ_JACLHY010000009.1"/>
</dbReference>
<comment type="caution">
    <text evidence="3">The sequence shown here is derived from an EMBL/GenBank/DDBJ whole genome shotgun (WGS) entry which is preliminary data.</text>
</comment>
<dbReference type="CDD" id="cd02209">
    <property type="entry name" value="cupin_XRE_C"/>
    <property type="match status" value="1"/>
</dbReference>
<dbReference type="InterPro" id="IPR013096">
    <property type="entry name" value="Cupin_2"/>
</dbReference>
<dbReference type="InterPro" id="IPR014710">
    <property type="entry name" value="RmlC-like_jellyroll"/>
</dbReference>
<dbReference type="InterPro" id="IPR051610">
    <property type="entry name" value="GPI/OXD"/>
</dbReference>
<gene>
    <name evidence="3" type="ORF">H4O18_11030</name>
</gene>
<dbReference type="InterPro" id="IPR011051">
    <property type="entry name" value="RmlC_Cupin_sf"/>
</dbReference>
<organism evidence="3 4">
    <name type="scientific">Arenibacter arenosicollis</name>
    <dbReference type="NCBI Taxonomy" id="2762274"/>
    <lineage>
        <taxon>Bacteria</taxon>
        <taxon>Pseudomonadati</taxon>
        <taxon>Bacteroidota</taxon>
        <taxon>Flavobacteriia</taxon>
        <taxon>Flavobacteriales</taxon>
        <taxon>Flavobacteriaceae</taxon>
        <taxon>Arenibacter</taxon>
    </lineage>
</organism>
<dbReference type="Gene3D" id="2.60.120.10">
    <property type="entry name" value="Jelly Rolls"/>
    <property type="match status" value="1"/>
</dbReference>
<dbReference type="PANTHER" id="PTHR35848">
    <property type="entry name" value="OXALATE-BINDING PROTEIN"/>
    <property type="match status" value="1"/>
</dbReference>
<evidence type="ECO:0000313" key="4">
    <source>
        <dbReference type="Proteomes" id="UP000618952"/>
    </source>
</evidence>
<name>A0ABR7QMY0_9FLAO</name>
<proteinExistence type="predicted"/>
<evidence type="ECO:0000313" key="3">
    <source>
        <dbReference type="EMBL" id="MBC8768526.1"/>
    </source>
</evidence>
<evidence type="ECO:0000259" key="2">
    <source>
        <dbReference type="Pfam" id="PF07883"/>
    </source>
</evidence>
<keyword evidence="4" id="KW-1185">Reference proteome</keyword>
<dbReference type="PANTHER" id="PTHR35848:SF6">
    <property type="entry name" value="CUPIN TYPE-2 DOMAIN-CONTAINING PROTEIN"/>
    <property type="match status" value="1"/>
</dbReference>
<dbReference type="EMBL" id="JACLHY010000009">
    <property type="protein sequence ID" value="MBC8768526.1"/>
    <property type="molecule type" value="Genomic_DNA"/>
</dbReference>
<feature type="domain" description="Cupin type-2" evidence="2">
    <location>
        <begin position="43"/>
        <end position="110"/>
    </location>
</feature>
<dbReference type="SUPFAM" id="SSF51182">
    <property type="entry name" value="RmlC-like cupins"/>
    <property type="match status" value="1"/>
</dbReference>
<protein>
    <submittedName>
        <fullName evidence="3">Cupin domain-containing protein</fullName>
    </submittedName>
</protein>
<sequence>MMERNWKFVKKKDLMFEKALGRVHHWHYHPEIIKQADSYMVKVVMPEGGGHNFHVHPEMHEILYVLKGTAEQWIEDEMQILEEGDSVYIGANVAHGTFNAGKGELEFLAILSPPEGWEAGTVDVSENAPYSEYRPRI</sequence>
<reference evidence="3 4" key="1">
    <citation type="submission" date="2020-08" db="EMBL/GenBank/DDBJ databases">
        <title>Arenibacter gaetbuli sp. nov., isolated from a sand dune.</title>
        <authorList>
            <person name="Park S."/>
            <person name="Yoon J.-H."/>
        </authorList>
    </citation>
    <scope>NUCLEOTIDE SEQUENCE [LARGE SCALE GENOMIC DNA]</scope>
    <source>
        <strain evidence="3 4">BSSL-BM3</strain>
    </source>
</reference>
<keyword evidence="1" id="KW-0479">Metal-binding</keyword>
<accession>A0ABR7QMY0</accession>
<dbReference type="Pfam" id="PF07883">
    <property type="entry name" value="Cupin_2"/>
    <property type="match status" value="1"/>
</dbReference>